<sequence>MSKNDQTVFKLNGKVEGNTSKIETIRNLIFGETIEAYDSEFESLKKDILDKKKVLEDLIEQVRNDLNTSIDNIATDVNIRITEVEKNLENRIDNLEDDAVNKRMLGKLLIELGEKVSKK</sequence>
<reference evidence="1" key="1">
    <citation type="submission" date="2024-09" db="EMBL/GenBank/DDBJ databases">
        <authorList>
            <person name="Liu J."/>
        </authorList>
    </citation>
    <scope>NUCLEOTIDE SEQUENCE</scope>
    <source>
        <strain evidence="1">NBU2967</strain>
    </source>
</reference>
<accession>A0ACC7LI27</accession>
<evidence type="ECO:0000313" key="2">
    <source>
        <dbReference type="Proteomes" id="UP001595191"/>
    </source>
</evidence>
<keyword evidence="2" id="KW-1185">Reference proteome</keyword>
<proteinExistence type="predicted"/>
<evidence type="ECO:0000313" key="1">
    <source>
        <dbReference type="EMBL" id="MFH6603165.1"/>
    </source>
</evidence>
<name>A0ACC7LI27_9FLAO</name>
<dbReference type="EMBL" id="JBHFPV010000001">
    <property type="protein sequence ID" value="MFH6603165.1"/>
    <property type="molecule type" value="Genomic_DNA"/>
</dbReference>
<protein>
    <submittedName>
        <fullName evidence="1">Fructose 1,6-bisphosphatase</fullName>
    </submittedName>
</protein>
<dbReference type="Proteomes" id="UP001595191">
    <property type="component" value="Unassembled WGS sequence"/>
</dbReference>
<gene>
    <name evidence="1" type="ORF">ACEZ3G_06745</name>
</gene>
<organism evidence="1 2">
    <name type="scientific">Meishania litoralis</name>
    <dbReference type="NCBI Taxonomy" id="3434685"/>
    <lineage>
        <taxon>Bacteria</taxon>
        <taxon>Pseudomonadati</taxon>
        <taxon>Bacteroidota</taxon>
        <taxon>Flavobacteriia</taxon>
        <taxon>Flavobacteriales</taxon>
        <taxon>Flavobacteriaceae</taxon>
        <taxon>Meishania</taxon>
    </lineage>
</organism>
<comment type="caution">
    <text evidence="1">The sequence shown here is derived from an EMBL/GenBank/DDBJ whole genome shotgun (WGS) entry which is preliminary data.</text>
</comment>